<dbReference type="EMBL" id="JAFIRN010000011">
    <property type="protein sequence ID" value="KAG5840141.1"/>
    <property type="molecule type" value="Genomic_DNA"/>
</dbReference>
<accession>A0A9D3M1F1</accession>
<evidence type="ECO:0000313" key="4">
    <source>
        <dbReference type="EMBL" id="KAG5840141.1"/>
    </source>
</evidence>
<evidence type="ECO:0000259" key="3">
    <source>
        <dbReference type="PROSITE" id="PS50188"/>
    </source>
</evidence>
<protein>
    <recommendedName>
        <fullName evidence="3">B30.2/SPRY domain-containing protein</fullName>
    </recommendedName>
</protein>
<dbReference type="InterPro" id="IPR001870">
    <property type="entry name" value="B30.2/SPRY"/>
</dbReference>
<dbReference type="InterPro" id="IPR051261">
    <property type="entry name" value="NLR"/>
</dbReference>
<dbReference type="Gene3D" id="2.60.120.920">
    <property type="match status" value="1"/>
</dbReference>
<dbReference type="Pfam" id="PF13765">
    <property type="entry name" value="PRY"/>
    <property type="match status" value="1"/>
</dbReference>
<evidence type="ECO:0000313" key="5">
    <source>
        <dbReference type="Proteomes" id="UP001044222"/>
    </source>
</evidence>
<name>A0A9D3M1F1_ANGAN</name>
<gene>
    <name evidence="4" type="ORF">ANANG_G00214650</name>
</gene>
<dbReference type="PROSITE" id="PS50188">
    <property type="entry name" value="B302_SPRY"/>
    <property type="match status" value="1"/>
</dbReference>
<dbReference type="PRINTS" id="PR01407">
    <property type="entry name" value="BUTYPHLNCDUF"/>
</dbReference>
<dbReference type="Gene3D" id="3.80.10.10">
    <property type="entry name" value="Ribonuclease Inhibitor"/>
    <property type="match status" value="1"/>
</dbReference>
<organism evidence="4 5">
    <name type="scientific">Anguilla anguilla</name>
    <name type="common">European freshwater eel</name>
    <name type="synonym">Muraena anguilla</name>
    <dbReference type="NCBI Taxonomy" id="7936"/>
    <lineage>
        <taxon>Eukaryota</taxon>
        <taxon>Metazoa</taxon>
        <taxon>Chordata</taxon>
        <taxon>Craniata</taxon>
        <taxon>Vertebrata</taxon>
        <taxon>Euteleostomi</taxon>
        <taxon>Actinopterygii</taxon>
        <taxon>Neopterygii</taxon>
        <taxon>Teleostei</taxon>
        <taxon>Anguilliformes</taxon>
        <taxon>Anguillidae</taxon>
        <taxon>Anguilla</taxon>
    </lineage>
</organism>
<dbReference type="SUPFAM" id="SSF49899">
    <property type="entry name" value="Concanavalin A-like lectins/glucanases"/>
    <property type="match status" value="1"/>
</dbReference>
<dbReference type="InterPro" id="IPR001611">
    <property type="entry name" value="Leu-rich_rpt"/>
</dbReference>
<feature type="non-terminal residue" evidence="4">
    <location>
        <position position="1"/>
    </location>
</feature>
<evidence type="ECO:0000256" key="1">
    <source>
        <dbReference type="ARBA" id="ARBA00022614"/>
    </source>
</evidence>
<keyword evidence="2" id="KW-0677">Repeat</keyword>
<feature type="non-terminal residue" evidence="4">
    <location>
        <position position="341"/>
    </location>
</feature>
<evidence type="ECO:0000256" key="2">
    <source>
        <dbReference type="ARBA" id="ARBA00022737"/>
    </source>
</evidence>
<dbReference type="Proteomes" id="UP001044222">
    <property type="component" value="Chromosome 11"/>
</dbReference>
<dbReference type="InterPro" id="IPR006574">
    <property type="entry name" value="PRY"/>
</dbReference>
<reference evidence="4" key="1">
    <citation type="submission" date="2021-01" db="EMBL/GenBank/DDBJ databases">
        <title>A chromosome-scale assembly of European eel, Anguilla anguilla.</title>
        <authorList>
            <person name="Henkel C."/>
            <person name="Jong-Raadsen S.A."/>
            <person name="Dufour S."/>
            <person name="Weltzien F.-A."/>
            <person name="Palstra A.P."/>
            <person name="Pelster B."/>
            <person name="Spaink H.P."/>
            <person name="Van Den Thillart G.E."/>
            <person name="Jansen H."/>
            <person name="Zahm M."/>
            <person name="Klopp C."/>
            <person name="Cedric C."/>
            <person name="Louis A."/>
            <person name="Berthelot C."/>
            <person name="Parey E."/>
            <person name="Roest Crollius H."/>
            <person name="Montfort J."/>
            <person name="Robinson-Rechavi M."/>
            <person name="Bucao C."/>
            <person name="Bouchez O."/>
            <person name="Gislard M."/>
            <person name="Lluch J."/>
            <person name="Milhes M."/>
            <person name="Lampietro C."/>
            <person name="Lopez Roques C."/>
            <person name="Donnadieu C."/>
            <person name="Braasch I."/>
            <person name="Desvignes T."/>
            <person name="Postlethwait J."/>
            <person name="Bobe J."/>
            <person name="Guiguen Y."/>
            <person name="Dirks R."/>
        </authorList>
    </citation>
    <scope>NUCLEOTIDE SEQUENCE</scope>
    <source>
        <strain evidence="4">Tag_6206</strain>
        <tissue evidence="4">Liver</tissue>
    </source>
</reference>
<dbReference type="CDD" id="cd16040">
    <property type="entry name" value="SPRY_PRY_SNTX"/>
    <property type="match status" value="1"/>
</dbReference>
<dbReference type="InterPro" id="IPR003879">
    <property type="entry name" value="Butyrophylin_SPRY"/>
</dbReference>
<sequence length="341" mass="38109">QRLGLGWCNLTEGCCDVLASVLRSPHSELRDLELRDNELQDSGVRALSAGLEDPHCKLQRMGLSGCRVTQRGCGSLASALCSNPSHLRELDLRYNHPGDSGVRALSAAKLDTLTLLVDHGGENRTKPGPRKYGCQFTLDPNTAHRKLFLSEGNRKVTGTPGREHPYPYHPERFDYWPQVVCRESVCERCYWEAECSVSEGEGGVSIAVTDKGISRKGRGSDCRFGFNKNSWSLECDKPSDSDKLSYYVRHNKNQTRIPVPLPYRRAGVCDDDGRGVCLYRVGVCVDRPAGTLSFYSVSNSDTLTLLHRFHTHFTQYPPLCAGFYVRWEILSVRLLTGVETH</sequence>
<dbReference type="InterPro" id="IPR043136">
    <property type="entry name" value="B30.2/SPRY_sf"/>
</dbReference>
<dbReference type="InterPro" id="IPR013320">
    <property type="entry name" value="ConA-like_dom_sf"/>
</dbReference>
<dbReference type="InterPro" id="IPR032675">
    <property type="entry name" value="LRR_dom_sf"/>
</dbReference>
<keyword evidence="5" id="KW-1185">Reference proteome</keyword>
<feature type="domain" description="B30.2/SPRY" evidence="3">
    <location>
        <begin position="116"/>
        <end position="341"/>
    </location>
</feature>
<proteinExistence type="predicted"/>
<dbReference type="AlphaFoldDB" id="A0A9D3M1F1"/>
<keyword evidence="1" id="KW-0433">Leucine-rich repeat</keyword>
<dbReference type="SMART" id="SM00368">
    <property type="entry name" value="LRR_RI"/>
    <property type="match status" value="4"/>
</dbReference>
<dbReference type="PANTHER" id="PTHR24106">
    <property type="entry name" value="NACHT, LRR AND CARD DOMAINS-CONTAINING"/>
    <property type="match status" value="1"/>
</dbReference>
<comment type="caution">
    <text evidence="4">The sequence shown here is derived from an EMBL/GenBank/DDBJ whole genome shotgun (WGS) entry which is preliminary data.</text>
</comment>
<dbReference type="Pfam" id="PF13516">
    <property type="entry name" value="LRR_6"/>
    <property type="match status" value="2"/>
</dbReference>
<dbReference type="SUPFAM" id="SSF52047">
    <property type="entry name" value="RNI-like"/>
    <property type="match status" value="1"/>
</dbReference>
<dbReference type="SMART" id="SM00589">
    <property type="entry name" value="PRY"/>
    <property type="match status" value="1"/>
</dbReference>